<dbReference type="InterPro" id="IPR002577">
    <property type="entry name" value="HTH_HxlR"/>
</dbReference>
<dbReference type="InterPro" id="IPR036388">
    <property type="entry name" value="WH-like_DNA-bd_sf"/>
</dbReference>
<sequence>MDYGQFCPVAKTMELLGEKWTLLILREMHMGATRFNEMQRGLTFISPSILTKRLNDLADAEIILRKKMSGQRGFEYFLTQAGKETLPLLQSFGAWGMRWARGDIRDSDLDVELLMLYLQRSIVTDNLPGDQSVIRFKFTDLQKLSDWWLLVKGCNVDICLEDPGQDVDVYFTTDLRTMVSCWMGDESYRGAIVDKRLKLVGPSALTRNVQHWLSDSVFAGIRPAREIEALA</sequence>
<protein>
    <submittedName>
        <fullName evidence="5">Helix-turn-helix transcriptional regulator</fullName>
    </submittedName>
</protein>
<proteinExistence type="predicted"/>
<dbReference type="PANTHER" id="PTHR33204:SF18">
    <property type="entry name" value="TRANSCRIPTIONAL REGULATORY PROTEIN"/>
    <property type="match status" value="1"/>
</dbReference>
<evidence type="ECO:0000256" key="2">
    <source>
        <dbReference type="ARBA" id="ARBA00023125"/>
    </source>
</evidence>
<evidence type="ECO:0000313" key="6">
    <source>
        <dbReference type="Proteomes" id="UP000319502"/>
    </source>
</evidence>
<accession>A0A557QCE1</accession>
<keyword evidence="3" id="KW-0804">Transcription</keyword>
<feature type="domain" description="HTH hxlR-type" evidence="4">
    <location>
        <begin position="7"/>
        <end position="104"/>
    </location>
</feature>
<keyword evidence="2" id="KW-0238">DNA-binding</keyword>
<dbReference type="SUPFAM" id="SSF55718">
    <property type="entry name" value="SCP-like"/>
    <property type="match status" value="1"/>
</dbReference>
<dbReference type="InterPro" id="IPR036390">
    <property type="entry name" value="WH_DNA-bd_sf"/>
</dbReference>
<evidence type="ECO:0000256" key="1">
    <source>
        <dbReference type="ARBA" id="ARBA00023015"/>
    </source>
</evidence>
<evidence type="ECO:0000256" key="3">
    <source>
        <dbReference type="ARBA" id="ARBA00023163"/>
    </source>
</evidence>
<dbReference type="InterPro" id="IPR036527">
    <property type="entry name" value="SCP2_sterol-bd_dom_sf"/>
</dbReference>
<keyword evidence="6" id="KW-1185">Reference proteome</keyword>
<dbReference type="EMBL" id="VMNK01000030">
    <property type="protein sequence ID" value="TVO50568.1"/>
    <property type="molecule type" value="Genomic_DNA"/>
</dbReference>
<dbReference type="PANTHER" id="PTHR33204">
    <property type="entry name" value="TRANSCRIPTIONAL REGULATOR, MARR FAMILY"/>
    <property type="match status" value="1"/>
</dbReference>
<organism evidence="5 6">
    <name type="scientific">Denitromonas halophila</name>
    <dbReference type="NCBI Taxonomy" id="1629404"/>
    <lineage>
        <taxon>Bacteria</taxon>
        <taxon>Pseudomonadati</taxon>
        <taxon>Pseudomonadota</taxon>
        <taxon>Betaproteobacteria</taxon>
        <taxon>Rhodocyclales</taxon>
        <taxon>Zoogloeaceae</taxon>
        <taxon>Denitromonas</taxon>
    </lineage>
</organism>
<dbReference type="AlphaFoldDB" id="A0A557QCE1"/>
<dbReference type="OrthoDB" id="9807069at2"/>
<dbReference type="RefSeq" id="WP_144311382.1">
    <property type="nucleotide sequence ID" value="NZ_VMNK01000030.1"/>
</dbReference>
<keyword evidence="1" id="KW-0805">Transcription regulation</keyword>
<dbReference type="Pfam" id="PF02036">
    <property type="entry name" value="SCP2"/>
    <property type="match status" value="1"/>
</dbReference>
<comment type="caution">
    <text evidence="5">The sequence shown here is derived from an EMBL/GenBank/DDBJ whole genome shotgun (WGS) entry which is preliminary data.</text>
</comment>
<dbReference type="PROSITE" id="PS51118">
    <property type="entry name" value="HTH_HXLR"/>
    <property type="match status" value="1"/>
</dbReference>
<dbReference type="GO" id="GO:0003677">
    <property type="term" value="F:DNA binding"/>
    <property type="evidence" value="ECO:0007669"/>
    <property type="project" value="UniProtKB-KW"/>
</dbReference>
<dbReference type="InterPro" id="IPR003033">
    <property type="entry name" value="SCP2_sterol-bd_dom"/>
</dbReference>
<dbReference type="Proteomes" id="UP000319502">
    <property type="component" value="Unassembled WGS sequence"/>
</dbReference>
<evidence type="ECO:0000259" key="4">
    <source>
        <dbReference type="PROSITE" id="PS51118"/>
    </source>
</evidence>
<evidence type="ECO:0000313" key="5">
    <source>
        <dbReference type="EMBL" id="TVO50568.1"/>
    </source>
</evidence>
<dbReference type="SUPFAM" id="SSF46785">
    <property type="entry name" value="Winged helix' DNA-binding domain"/>
    <property type="match status" value="1"/>
</dbReference>
<name>A0A557QCE1_9RHOO</name>
<dbReference type="Gene3D" id="1.10.10.10">
    <property type="entry name" value="Winged helix-like DNA-binding domain superfamily/Winged helix DNA-binding domain"/>
    <property type="match status" value="1"/>
</dbReference>
<dbReference type="Pfam" id="PF01638">
    <property type="entry name" value="HxlR"/>
    <property type="match status" value="1"/>
</dbReference>
<gene>
    <name evidence="5" type="ORF">FHP91_20945</name>
</gene>
<reference evidence="5 6" key="1">
    <citation type="submission" date="2019-07" db="EMBL/GenBank/DDBJ databases">
        <title>The pathways for chlorine oxyanion respiration interact through the shared metabolite chlorate.</title>
        <authorList>
            <person name="Barnum T.P."/>
            <person name="Cheng Y."/>
            <person name="Hill K.A."/>
            <person name="Lucas L.N."/>
            <person name="Carlson H.K."/>
            <person name="Coates J.D."/>
        </authorList>
    </citation>
    <scope>NUCLEOTIDE SEQUENCE [LARGE SCALE GENOMIC DNA]</scope>
    <source>
        <strain evidence="5 6">SFB-3</strain>
    </source>
</reference>